<dbReference type="OrthoDB" id="9798990at2"/>
<dbReference type="CDD" id="cd09872">
    <property type="entry name" value="PIN_Sll0205-like"/>
    <property type="match status" value="1"/>
</dbReference>
<dbReference type="Proteomes" id="UP000232883">
    <property type="component" value="Chromosome"/>
</dbReference>
<dbReference type="AlphaFoldDB" id="A0A2K8YV03"/>
<protein>
    <submittedName>
        <fullName evidence="2">PIN domain nuclease</fullName>
    </submittedName>
</protein>
<dbReference type="KEGG" id="spir:CWM47_06055"/>
<accession>A0A2K8YV03</accession>
<dbReference type="EMBL" id="CP025096">
    <property type="protein sequence ID" value="AUD01409.1"/>
    <property type="molecule type" value="Genomic_DNA"/>
</dbReference>
<gene>
    <name evidence="2" type="ORF">CWM47_06055</name>
</gene>
<dbReference type="Gene3D" id="3.40.50.1010">
    <property type="entry name" value="5'-nuclease"/>
    <property type="match status" value="1"/>
</dbReference>
<dbReference type="Pfam" id="PF01850">
    <property type="entry name" value="PIN"/>
    <property type="match status" value="1"/>
</dbReference>
<organism evidence="2 3">
    <name type="scientific">Spirosoma pollinicola</name>
    <dbReference type="NCBI Taxonomy" id="2057025"/>
    <lineage>
        <taxon>Bacteria</taxon>
        <taxon>Pseudomonadati</taxon>
        <taxon>Bacteroidota</taxon>
        <taxon>Cytophagia</taxon>
        <taxon>Cytophagales</taxon>
        <taxon>Cytophagaceae</taxon>
        <taxon>Spirosoma</taxon>
    </lineage>
</organism>
<sequence length="136" mass="15675">MRYILDTHVLIWLITQDAQLKPFIKAVLFDQANEFYVSHESLREIVIKAKLNKPDFRLLQSVTISDIAKTLQETLGVKLLASKVMHMQQLEELMPIHNDPFDHLLICQAITENLIMISHDGNFPLYQSQGLHLLIA</sequence>
<evidence type="ECO:0000313" key="3">
    <source>
        <dbReference type="Proteomes" id="UP000232883"/>
    </source>
</evidence>
<dbReference type="SUPFAM" id="SSF88723">
    <property type="entry name" value="PIN domain-like"/>
    <property type="match status" value="1"/>
</dbReference>
<dbReference type="InterPro" id="IPR002716">
    <property type="entry name" value="PIN_dom"/>
</dbReference>
<dbReference type="RefSeq" id="WP_100987130.1">
    <property type="nucleotide sequence ID" value="NZ_CP025096.1"/>
</dbReference>
<name>A0A2K8YV03_9BACT</name>
<dbReference type="PANTHER" id="PTHR36173">
    <property type="entry name" value="RIBONUCLEASE VAPC16-RELATED"/>
    <property type="match status" value="1"/>
</dbReference>
<dbReference type="PANTHER" id="PTHR36173:SF2">
    <property type="entry name" value="RIBONUCLEASE VAPC16"/>
    <property type="match status" value="1"/>
</dbReference>
<keyword evidence="3" id="KW-1185">Reference proteome</keyword>
<evidence type="ECO:0000313" key="2">
    <source>
        <dbReference type="EMBL" id="AUD01409.1"/>
    </source>
</evidence>
<dbReference type="InterPro" id="IPR029060">
    <property type="entry name" value="PIN-like_dom_sf"/>
</dbReference>
<reference evidence="2 3" key="1">
    <citation type="submission" date="2017-11" db="EMBL/GenBank/DDBJ databases">
        <title>Taxonomic description and genome sequences of Spirosoma HA7 sp. nov., isolated from pollen microhabitat of Corylus avellana.</title>
        <authorList>
            <person name="Ambika Manirajan B."/>
            <person name="Suarez C."/>
            <person name="Ratering S."/>
            <person name="Geissler-Plaum R."/>
            <person name="Cardinale M."/>
            <person name="Sylvia S."/>
        </authorList>
    </citation>
    <scope>NUCLEOTIDE SEQUENCE [LARGE SCALE GENOMIC DNA]</scope>
    <source>
        <strain evidence="2 3">HA7</strain>
    </source>
</reference>
<evidence type="ECO:0000259" key="1">
    <source>
        <dbReference type="Pfam" id="PF01850"/>
    </source>
</evidence>
<proteinExistence type="predicted"/>
<dbReference type="InterPro" id="IPR041705">
    <property type="entry name" value="PIN_Sll0205"/>
</dbReference>
<dbReference type="InterPro" id="IPR052919">
    <property type="entry name" value="TA_system_RNase"/>
</dbReference>
<feature type="domain" description="PIN" evidence="1">
    <location>
        <begin position="3"/>
        <end position="124"/>
    </location>
</feature>